<gene>
    <name evidence="2" type="ORF">SAMN04487993_1003182</name>
</gene>
<dbReference type="SUPFAM" id="SSF55469">
    <property type="entry name" value="FMN-dependent nitroreductase-like"/>
    <property type="match status" value="2"/>
</dbReference>
<accession>A0A1G8JPD7</accession>
<dbReference type="InterPro" id="IPR006311">
    <property type="entry name" value="TAT_signal"/>
</dbReference>
<dbReference type="PANTHER" id="PTHR23026">
    <property type="entry name" value="NADPH NITROREDUCTASE"/>
    <property type="match status" value="1"/>
</dbReference>
<organism evidence="2 3">
    <name type="scientific">Salipiger marinus</name>
    <dbReference type="NCBI Taxonomy" id="555512"/>
    <lineage>
        <taxon>Bacteria</taxon>
        <taxon>Pseudomonadati</taxon>
        <taxon>Pseudomonadota</taxon>
        <taxon>Alphaproteobacteria</taxon>
        <taxon>Rhodobacterales</taxon>
        <taxon>Roseobacteraceae</taxon>
        <taxon>Salipiger</taxon>
    </lineage>
</organism>
<dbReference type="NCBIfam" id="NF047509">
    <property type="entry name" value="Rv3131_FMN_oxido"/>
    <property type="match status" value="1"/>
</dbReference>
<sequence>MMRRRSLLIGGGLGPLALGGAAWAGWQRRRAAADMSDYAAGLRAPLPVPATSRDLIRYATLAANGHNTQPWLFRPDAQGIEILPDFTRRTPVVDPDDHHLFASLGCAAENLALAARARGQSGEIAFDPEGGGKLRVDLRSAPVVDTALFGAIPLRQSTRSDYDGSAVSAADLSQLATAAAVEGVDLILITERGQIEQLRDLVIAGNSAQMADPAFVAELMHWLRFNPAAAMTPGDGLYSAASGNPAMPDWLAPRLFDMVFTARAENAKYARQIATSSGVAVFVSARDEPEHWVQAGRACQRFSLQATALGLKTAYINQPVEVSALRADLAALVGLPGRRPDIVMRFGRAPAMPMSARRPVEAVMV</sequence>
<dbReference type="STRING" id="555512.SAMN04487993_1003182"/>
<feature type="domain" description="Nitroreductase" evidence="1">
    <location>
        <begin position="155"/>
        <end position="346"/>
    </location>
</feature>
<dbReference type="EMBL" id="FNEJ01000003">
    <property type="protein sequence ID" value="SDI33169.1"/>
    <property type="molecule type" value="Genomic_DNA"/>
</dbReference>
<dbReference type="AlphaFoldDB" id="A0A1G8JPD7"/>
<dbReference type="PANTHER" id="PTHR23026:SF123">
    <property type="entry name" value="NAD(P)H NITROREDUCTASE RV3131-RELATED"/>
    <property type="match status" value="1"/>
</dbReference>
<dbReference type="Gene3D" id="3.40.109.10">
    <property type="entry name" value="NADH Oxidase"/>
    <property type="match status" value="1"/>
</dbReference>
<dbReference type="InterPro" id="IPR029479">
    <property type="entry name" value="Nitroreductase"/>
</dbReference>
<reference evidence="2 3" key="1">
    <citation type="submission" date="2016-10" db="EMBL/GenBank/DDBJ databases">
        <authorList>
            <person name="de Groot N.N."/>
        </authorList>
    </citation>
    <scope>NUCLEOTIDE SEQUENCE [LARGE SCALE GENOMIC DNA]</scope>
    <source>
        <strain evidence="2 3">DSM 26424</strain>
    </source>
</reference>
<dbReference type="Pfam" id="PF00881">
    <property type="entry name" value="Nitroreductase"/>
    <property type="match status" value="1"/>
</dbReference>
<keyword evidence="3" id="KW-1185">Reference proteome</keyword>
<dbReference type="RefSeq" id="WP_207543547.1">
    <property type="nucleotide sequence ID" value="NZ_FNEJ01000003.1"/>
</dbReference>
<dbReference type="InterPro" id="IPR050627">
    <property type="entry name" value="Nitroreductase/BluB"/>
</dbReference>
<evidence type="ECO:0000313" key="3">
    <source>
        <dbReference type="Proteomes" id="UP000199093"/>
    </source>
</evidence>
<proteinExistence type="predicted"/>
<protein>
    <submittedName>
        <fullName evidence="2">Nitroreductase family protein</fullName>
    </submittedName>
</protein>
<dbReference type="Proteomes" id="UP000199093">
    <property type="component" value="Unassembled WGS sequence"/>
</dbReference>
<dbReference type="GO" id="GO:0016491">
    <property type="term" value="F:oxidoreductase activity"/>
    <property type="evidence" value="ECO:0007669"/>
    <property type="project" value="InterPro"/>
</dbReference>
<evidence type="ECO:0000259" key="1">
    <source>
        <dbReference type="Pfam" id="PF00881"/>
    </source>
</evidence>
<dbReference type="PROSITE" id="PS51318">
    <property type="entry name" value="TAT"/>
    <property type="match status" value="1"/>
</dbReference>
<evidence type="ECO:0000313" key="2">
    <source>
        <dbReference type="EMBL" id="SDI33169.1"/>
    </source>
</evidence>
<dbReference type="InterPro" id="IPR000415">
    <property type="entry name" value="Nitroreductase-like"/>
</dbReference>
<name>A0A1G8JPD7_9RHOB</name>